<proteinExistence type="predicted"/>
<organism evidence="1 2">
    <name type="scientific">Sphaerodactylus townsendi</name>
    <dbReference type="NCBI Taxonomy" id="933632"/>
    <lineage>
        <taxon>Eukaryota</taxon>
        <taxon>Metazoa</taxon>
        <taxon>Chordata</taxon>
        <taxon>Craniata</taxon>
        <taxon>Vertebrata</taxon>
        <taxon>Euteleostomi</taxon>
        <taxon>Lepidosauria</taxon>
        <taxon>Squamata</taxon>
        <taxon>Bifurcata</taxon>
        <taxon>Gekkota</taxon>
        <taxon>Sphaerodactylidae</taxon>
        <taxon>Sphaerodactylus</taxon>
    </lineage>
</organism>
<name>A0ACB8EEZ9_9SAUR</name>
<dbReference type="EMBL" id="CM037616">
    <property type="protein sequence ID" value="KAH7991184.1"/>
    <property type="molecule type" value="Genomic_DNA"/>
</dbReference>
<dbReference type="Proteomes" id="UP000827872">
    <property type="component" value="Linkage Group LG03"/>
</dbReference>
<evidence type="ECO:0000313" key="2">
    <source>
        <dbReference type="Proteomes" id="UP000827872"/>
    </source>
</evidence>
<keyword evidence="2" id="KW-1185">Reference proteome</keyword>
<accession>A0ACB8EEZ9</accession>
<evidence type="ECO:0000313" key="1">
    <source>
        <dbReference type="EMBL" id="KAH7991184.1"/>
    </source>
</evidence>
<comment type="caution">
    <text evidence="1">The sequence shown here is derived from an EMBL/GenBank/DDBJ whole genome shotgun (WGS) entry which is preliminary data.</text>
</comment>
<reference evidence="1" key="1">
    <citation type="submission" date="2021-08" db="EMBL/GenBank/DDBJ databases">
        <title>The first chromosome-level gecko genome reveals the dynamic sex chromosomes of Neotropical dwarf geckos (Sphaerodactylidae: Sphaerodactylus).</title>
        <authorList>
            <person name="Pinto B.J."/>
            <person name="Keating S.E."/>
            <person name="Gamble T."/>
        </authorList>
    </citation>
    <scope>NUCLEOTIDE SEQUENCE</scope>
    <source>
        <strain evidence="1">TG3544</strain>
    </source>
</reference>
<protein>
    <submittedName>
        <fullName evidence="1">Uncharacterized protein</fullName>
    </submittedName>
</protein>
<sequence length="206" mass="22682">MNVMKAMVTTDKGLTSDEMQENLSRRPVEGVSFPDEPTATAHVEETVGVLQGSSVEKNKDEVSEGNLEDRDGPPRQWRSNADRTRDKPVQSQEDPEVSEKPITAGYLEMQAGLLKESVDFPQGDTTVITQPVKAVYVDVADPVTAKNGSIPLQVKGDGEKIFLNANFEDETVWFDMQSAKGITPEQQAQVAEILAEIKDVFCSRLQ</sequence>
<gene>
    <name evidence="1" type="ORF">K3G42_002615</name>
</gene>